<name>A0A0F9UZU2_9ZZZZ</name>
<protein>
    <submittedName>
        <fullName evidence="2">Uncharacterized protein</fullName>
    </submittedName>
</protein>
<evidence type="ECO:0000256" key="1">
    <source>
        <dbReference type="SAM" id="MobiDB-lite"/>
    </source>
</evidence>
<proteinExistence type="predicted"/>
<organism evidence="2">
    <name type="scientific">marine sediment metagenome</name>
    <dbReference type="NCBI Taxonomy" id="412755"/>
    <lineage>
        <taxon>unclassified sequences</taxon>
        <taxon>metagenomes</taxon>
        <taxon>ecological metagenomes</taxon>
    </lineage>
</organism>
<sequence length="157" mass="17390">MSVLRKISLQEVVSSGMLQEINRLAAHAMGTEIALTRNEKGELIFLGFIDYRHTPEGKIYDNPEELNFEMAEAIAEDSQKRMSAREAKYGWPIQPIPEPAAKHEAVVLEADAPQEITETASGEEEIIQEVPLGAAGMMGQKPVSDTKLNKRVKTVDK</sequence>
<dbReference type="EMBL" id="LAZR01000051">
    <property type="protein sequence ID" value="KKN98470.1"/>
    <property type="molecule type" value="Genomic_DNA"/>
</dbReference>
<comment type="caution">
    <text evidence="2">The sequence shown here is derived from an EMBL/GenBank/DDBJ whole genome shotgun (WGS) entry which is preliminary data.</text>
</comment>
<accession>A0A0F9UZU2</accession>
<reference evidence="2" key="1">
    <citation type="journal article" date="2015" name="Nature">
        <title>Complex archaea that bridge the gap between prokaryotes and eukaryotes.</title>
        <authorList>
            <person name="Spang A."/>
            <person name="Saw J.H."/>
            <person name="Jorgensen S.L."/>
            <person name="Zaremba-Niedzwiedzka K."/>
            <person name="Martijn J."/>
            <person name="Lind A.E."/>
            <person name="van Eijk R."/>
            <person name="Schleper C."/>
            <person name="Guy L."/>
            <person name="Ettema T.J."/>
        </authorList>
    </citation>
    <scope>NUCLEOTIDE SEQUENCE</scope>
</reference>
<feature type="region of interest" description="Disordered" evidence="1">
    <location>
        <begin position="137"/>
        <end position="157"/>
    </location>
</feature>
<gene>
    <name evidence="2" type="ORF">LCGC14_0145810</name>
</gene>
<dbReference type="AlphaFoldDB" id="A0A0F9UZU2"/>
<evidence type="ECO:0000313" key="2">
    <source>
        <dbReference type="EMBL" id="KKN98470.1"/>
    </source>
</evidence>